<accession>A0ABN2J0Z0</accession>
<name>A0ABN2J0Z0_9ACTN</name>
<gene>
    <name evidence="3" type="ORF">GCM10009745_75170</name>
</gene>
<keyword evidence="2" id="KW-1133">Transmembrane helix</keyword>
<feature type="transmembrane region" description="Helical" evidence="2">
    <location>
        <begin position="120"/>
        <end position="142"/>
    </location>
</feature>
<feature type="transmembrane region" description="Helical" evidence="2">
    <location>
        <begin position="149"/>
        <end position="171"/>
    </location>
</feature>
<evidence type="ECO:0008006" key="5">
    <source>
        <dbReference type="Google" id="ProtNLM"/>
    </source>
</evidence>
<keyword evidence="4" id="KW-1185">Reference proteome</keyword>
<evidence type="ECO:0000313" key="3">
    <source>
        <dbReference type="EMBL" id="GAA1715734.1"/>
    </source>
</evidence>
<comment type="caution">
    <text evidence="3">The sequence shown here is derived from an EMBL/GenBank/DDBJ whole genome shotgun (WGS) entry which is preliminary data.</text>
</comment>
<feature type="region of interest" description="Disordered" evidence="1">
    <location>
        <begin position="173"/>
        <end position="205"/>
    </location>
</feature>
<evidence type="ECO:0000313" key="4">
    <source>
        <dbReference type="Proteomes" id="UP001500280"/>
    </source>
</evidence>
<feature type="region of interest" description="Disordered" evidence="1">
    <location>
        <begin position="307"/>
        <end position="326"/>
    </location>
</feature>
<evidence type="ECO:0000256" key="1">
    <source>
        <dbReference type="SAM" id="MobiDB-lite"/>
    </source>
</evidence>
<dbReference type="Proteomes" id="UP001500280">
    <property type="component" value="Unassembled WGS sequence"/>
</dbReference>
<organism evidence="3 4">
    <name type="scientific">Kribbella yunnanensis</name>
    <dbReference type="NCBI Taxonomy" id="190194"/>
    <lineage>
        <taxon>Bacteria</taxon>
        <taxon>Bacillati</taxon>
        <taxon>Actinomycetota</taxon>
        <taxon>Actinomycetes</taxon>
        <taxon>Propionibacteriales</taxon>
        <taxon>Kribbellaceae</taxon>
        <taxon>Kribbella</taxon>
    </lineage>
</organism>
<evidence type="ECO:0000256" key="2">
    <source>
        <dbReference type="SAM" id="Phobius"/>
    </source>
</evidence>
<keyword evidence="2" id="KW-0472">Membrane</keyword>
<protein>
    <recommendedName>
        <fullName evidence="5">Secreted protein</fullName>
    </recommendedName>
</protein>
<dbReference type="EMBL" id="BAAANF010000026">
    <property type="protein sequence ID" value="GAA1715734.1"/>
    <property type="molecule type" value="Genomic_DNA"/>
</dbReference>
<keyword evidence="2" id="KW-0812">Transmembrane</keyword>
<sequence>MVLGWPVSAAAHGVGPTADLQVAQTFAGNDLTIVLRRTSEVPGPLQVEVFAHSPVRKTTLTLTIAGQPDDAVVRLVSPGVQAAVLRVEGPGEHMLELRAGDQRATIPFRVLVDRLATWEIITYGGFAAAGLLIITSLGCAVVRRPGIRALAVPQAVAAVIALVVAATTAGLSKDMPPAVPDGAPPKSSLRGDAADGSAPNGRPYVNLRLRTEPANPQTGKDFDLELNLTDGSTGRPADDLVAHHAALIHTVITSQDGREFRHVHPVRTAPGVLTVRMSVRTPGKHLLYAEFERADSGAQLVRGSFEAAGPRLSPPPAEAEAGGTGGARAAGIGVQVSFEPQRVVAGRPLTIQAAVSADGRPARDLQPWLGMAGHLVIRDAEGNFFGHVHELASMAAQAQRAATRAPLQDETVAREGPTLRFTYTFPAPGRYLVWVQFARAFRIHTVPLTIDVAKGQP</sequence>
<proteinExistence type="predicted"/>
<reference evidence="3 4" key="1">
    <citation type="journal article" date="2019" name="Int. J. Syst. Evol. Microbiol.">
        <title>The Global Catalogue of Microorganisms (GCM) 10K type strain sequencing project: providing services to taxonomists for standard genome sequencing and annotation.</title>
        <authorList>
            <consortium name="The Broad Institute Genomics Platform"/>
            <consortium name="The Broad Institute Genome Sequencing Center for Infectious Disease"/>
            <person name="Wu L."/>
            <person name="Ma J."/>
        </authorList>
    </citation>
    <scope>NUCLEOTIDE SEQUENCE [LARGE SCALE GENOMIC DNA]</scope>
    <source>
        <strain evidence="3 4">JCM 14307</strain>
    </source>
</reference>